<dbReference type="OrthoDB" id="6112826at2759"/>
<accession>A0A8B7HGV5</accession>
<feature type="region of interest" description="Disordered" evidence="5">
    <location>
        <begin position="97"/>
        <end position="120"/>
    </location>
</feature>
<dbReference type="GO" id="GO:0006953">
    <property type="term" value="P:acute-phase response"/>
    <property type="evidence" value="ECO:0007669"/>
    <property type="project" value="UniProtKB-UniRule"/>
</dbReference>
<reference evidence="7" key="2">
    <citation type="submission" date="2025-08" db="UniProtKB">
        <authorList>
            <consortium name="Ensembl"/>
        </authorList>
    </citation>
    <scope>IDENTIFICATION</scope>
</reference>
<reference evidence="7" key="1">
    <citation type="submission" date="2016-12" db="EMBL/GenBank/DDBJ databases">
        <title>Mouse lemur reference genome and diversity panel.</title>
        <authorList>
            <person name="Harris R."/>
            <person name="Larsen P."/>
            <person name="Liu Y."/>
            <person name="Hughes D.S."/>
            <person name="Murali S."/>
            <person name="Raveendran M."/>
            <person name="Korchina V."/>
            <person name="Wang M."/>
            <person name="Jhangiani S."/>
            <person name="Bandaranaike D."/>
            <person name="Bellair M."/>
            <person name="Blankenburg K."/>
            <person name="Chao H."/>
            <person name="Dahdouli M."/>
            <person name="Dinh H."/>
            <person name="Doddapaneni H."/>
            <person name="English A."/>
            <person name="Firestine M."/>
            <person name="Gnanaolivu R."/>
            <person name="Gross S."/>
            <person name="Hernandez B."/>
            <person name="Javaid M."/>
            <person name="Jayaseelan J."/>
            <person name="Jones J."/>
            <person name="Khan Z."/>
            <person name="Kovar C."/>
            <person name="Kurapati P."/>
            <person name="Le B."/>
            <person name="Lee S."/>
            <person name="Li M."/>
            <person name="Mathew T."/>
            <person name="Narasimhan A."/>
            <person name="Ngo D."/>
            <person name="Nguyen L."/>
            <person name="Okwuonu G."/>
            <person name="Ongeri F."/>
            <person name="Osuji N."/>
            <person name="Pu L.-L."/>
            <person name="Puazo M."/>
            <person name="Quiroz J."/>
            <person name="Raj R."/>
            <person name="Rajbhandari K."/>
            <person name="Reid J.G."/>
            <person name="Santibanez J."/>
            <person name="Sexton D."/>
            <person name="Skinner E."/>
            <person name="Vee V."/>
            <person name="Weissenberger G."/>
            <person name="Wu Y."/>
            <person name="Xin Y."/>
            <person name="Han Y."/>
            <person name="Campbell C."/>
            <person name="Brown A."/>
            <person name="Sullivan B."/>
            <person name="Shelton J."/>
            <person name="Brown S."/>
            <person name="Dudchenko O."/>
            <person name="Machol I."/>
            <person name="Durand N."/>
            <person name="Shamim M."/>
            <person name="Lieberman A."/>
            <person name="Muzny D.M."/>
            <person name="Richards S."/>
            <person name="Yoder A."/>
            <person name="Worley K.C."/>
            <person name="Rogers J."/>
            <person name="Gibbs R.A."/>
        </authorList>
    </citation>
    <scope>NUCLEOTIDE SEQUENCE [LARGE SCALE GENOMIC DNA]</scope>
</reference>
<dbReference type="Proteomes" id="UP000694394">
    <property type="component" value="Chromosome 5"/>
</dbReference>
<sequence length="120" mass="13221">MKLLTGLVFFSLVLGVRGWFSFLGEAAGGALDVMKAYFHMIEANYENSGKYFHARGNYDAAQRGPGGVWVAKLISGVRESVQKLTCDGAESSTDLKAANEWGRRGKPPHHFRPEGLPEKY</sequence>
<keyword evidence="8" id="KW-1185">Reference proteome</keyword>
<protein>
    <recommendedName>
        <fullName evidence="4">Serum amyloid A protein</fullName>
    </recommendedName>
</protein>
<name>A0A8B7HGV5_MICMU</name>
<comment type="function">
    <text evidence="4">Major acute phase reactant. Apolipoprotein of the HDL complex.</text>
</comment>
<dbReference type="SMART" id="SM00197">
    <property type="entry name" value="SAA"/>
    <property type="match status" value="1"/>
</dbReference>
<dbReference type="RefSeq" id="XP_012636091.1">
    <property type="nucleotide sequence ID" value="XM_012780637.3"/>
</dbReference>
<keyword evidence="6" id="KW-0732">Signal</keyword>
<gene>
    <name evidence="7" type="primary">LOC105879965</name>
    <name evidence="7" type="synonym">SAA4</name>
</gene>
<feature type="signal peptide" evidence="6">
    <location>
        <begin position="1"/>
        <end position="18"/>
    </location>
</feature>
<keyword evidence="3 4" id="KW-0345">HDL</keyword>
<dbReference type="EMBL" id="ABDC03006340">
    <property type="status" value="NOT_ANNOTATED_CDS"/>
    <property type="molecule type" value="Genomic_DNA"/>
</dbReference>
<dbReference type="PANTHER" id="PTHR23424:SF29">
    <property type="entry name" value="SERUM AMYLOID A PROTEIN"/>
    <property type="match status" value="1"/>
</dbReference>
<evidence type="ECO:0000256" key="1">
    <source>
        <dbReference type="ARBA" id="ARBA00007745"/>
    </source>
</evidence>
<dbReference type="Pfam" id="PF00277">
    <property type="entry name" value="SAA"/>
    <property type="match status" value="1"/>
</dbReference>
<proteinExistence type="inferred from homology"/>
<dbReference type="Gene3D" id="1.10.132.110">
    <property type="entry name" value="Serum amyloid A protein"/>
    <property type="match status" value="1"/>
</dbReference>
<dbReference type="FunFam" id="1.10.132.110:FF:000001">
    <property type="entry name" value="Serum amyloid A protein"/>
    <property type="match status" value="1"/>
</dbReference>
<dbReference type="GO" id="GO:0034364">
    <property type="term" value="C:high-density lipoprotein particle"/>
    <property type="evidence" value="ECO:0007669"/>
    <property type="project" value="UniProtKB-UniRule"/>
</dbReference>
<evidence type="ECO:0000313" key="8">
    <source>
        <dbReference type="Proteomes" id="UP000694394"/>
    </source>
</evidence>
<evidence type="ECO:0000313" key="7">
    <source>
        <dbReference type="Ensembl" id="ENSMICP00000024925.1"/>
    </source>
</evidence>
<dbReference type="GeneID" id="105879965"/>
<reference evidence="7" key="3">
    <citation type="submission" date="2025-09" db="UniProtKB">
        <authorList>
            <consortium name="Ensembl"/>
        </authorList>
    </citation>
    <scope>IDENTIFICATION</scope>
</reference>
<evidence type="ECO:0000256" key="3">
    <source>
        <dbReference type="ARBA" id="ARBA00022850"/>
    </source>
</evidence>
<evidence type="ECO:0000256" key="6">
    <source>
        <dbReference type="SAM" id="SignalP"/>
    </source>
</evidence>
<evidence type="ECO:0000256" key="4">
    <source>
        <dbReference type="RuleBase" id="RU000539"/>
    </source>
</evidence>
<dbReference type="InterPro" id="IPR052464">
    <property type="entry name" value="Synovial_Prolif_Regulator"/>
</dbReference>
<dbReference type="PRINTS" id="PR00306">
    <property type="entry name" value="SERUMAMYLOID"/>
</dbReference>
<dbReference type="PANTHER" id="PTHR23424">
    <property type="entry name" value="SERUM AMYLOID A"/>
    <property type="match status" value="1"/>
</dbReference>
<dbReference type="GeneTree" id="ENSGT00390000004737"/>
<dbReference type="InterPro" id="IPR000096">
    <property type="entry name" value="Serum_amyloid_A"/>
</dbReference>
<organism evidence="7 8">
    <name type="scientific">Microcebus murinus</name>
    <name type="common">Gray mouse lemur</name>
    <name type="synonym">Lemur murinus</name>
    <dbReference type="NCBI Taxonomy" id="30608"/>
    <lineage>
        <taxon>Eukaryota</taxon>
        <taxon>Metazoa</taxon>
        <taxon>Chordata</taxon>
        <taxon>Craniata</taxon>
        <taxon>Vertebrata</taxon>
        <taxon>Euteleostomi</taxon>
        <taxon>Mammalia</taxon>
        <taxon>Eutheria</taxon>
        <taxon>Euarchontoglires</taxon>
        <taxon>Primates</taxon>
        <taxon>Strepsirrhini</taxon>
        <taxon>Lemuriformes</taxon>
        <taxon>Cheirogaleidae</taxon>
        <taxon>Microcebus</taxon>
    </lineage>
</organism>
<comment type="similarity">
    <text evidence="1 4">Belongs to the SAA family.</text>
</comment>
<dbReference type="AlphaFoldDB" id="A0A8B7HGV5"/>
<keyword evidence="2 4" id="KW-0011">Acute phase</keyword>
<evidence type="ECO:0000256" key="5">
    <source>
        <dbReference type="SAM" id="MobiDB-lite"/>
    </source>
</evidence>
<dbReference type="Ensembl" id="ENSMICT00000039329.2">
    <property type="protein sequence ID" value="ENSMICP00000024925.1"/>
    <property type="gene ID" value="ENSMICG00000036934.2"/>
</dbReference>
<dbReference type="KEGG" id="mmur:105879965"/>
<feature type="compositionally biased region" description="Basic and acidic residues" evidence="5">
    <location>
        <begin position="111"/>
        <end position="120"/>
    </location>
</feature>
<feature type="chain" id="PRO_5044134103" description="Serum amyloid A protein" evidence="6">
    <location>
        <begin position="19"/>
        <end position="120"/>
    </location>
</feature>
<evidence type="ECO:0000256" key="2">
    <source>
        <dbReference type="ARBA" id="ARBA00022486"/>
    </source>
</evidence>